<keyword evidence="1" id="KW-0695">RNA-directed DNA polymerase</keyword>
<sequence length="70" mass="8162">MGFQEHWWISSVYMVSHLMIHKVHPHVNKDIGIVNSGCSRSMTGNKEKLDDFVQVVLRIPRRHDLYTSIS</sequence>
<name>A0A699UZK0_TANCI</name>
<comment type="caution">
    <text evidence="1">The sequence shown here is derived from an EMBL/GenBank/DDBJ whole genome shotgun (WGS) entry which is preliminary data.</text>
</comment>
<keyword evidence="1" id="KW-0808">Transferase</keyword>
<evidence type="ECO:0000313" key="1">
    <source>
        <dbReference type="EMBL" id="GFD26978.1"/>
    </source>
</evidence>
<gene>
    <name evidence="1" type="ORF">Tci_898947</name>
</gene>
<reference evidence="1" key="1">
    <citation type="journal article" date="2019" name="Sci. Rep.">
        <title>Draft genome of Tanacetum cinerariifolium, the natural source of mosquito coil.</title>
        <authorList>
            <person name="Yamashiro T."/>
            <person name="Shiraishi A."/>
            <person name="Satake H."/>
            <person name="Nakayama K."/>
        </authorList>
    </citation>
    <scope>NUCLEOTIDE SEQUENCE</scope>
</reference>
<accession>A0A699UZK0</accession>
<proteinExistence type="predicted"/>
<dbReference type="GO" id="GO:0003964">
    <property type="term" value="F:RNA-directed DNA polymerase activity"/>
    <property type="evidence" value="ECO:0007669"/>
    <property type="project" value="UniProtKB-KW"/>
</dbReference>
<protein>
    <submittedName>
        <fullName evidence="1">Ribonuclease H-like domain, reverse transcriptase, RNA-dependent DNA polymerase</fullName>
    </submittedName>
</protein>
<dbReference type="AlphaFoldDB" id="A0A699UZK0"/>
<keyword evidence="1" id="KW-0548">Nucleotidyltransferase</keyword>
<organism evidence="1">
    <name type="scientific">Tanacetum cinerariifolium</name>
    <name type="common">Dalmatian daisy</name>
    <name type="synonym">Chrysanthemum cinerariifolium</name>
    <dbReference type="NCBI Taxonomy" id="118510"/>
    <lineage>
        <taxon>Eukaryota</taxon>
        <taxon>Viridiplantae</taxon>
        <taxon>Streptophyta</taxon>
        <taxon>Embryophyta</taxon>
        <taxon>Tracheophyta</taxon>
        <taxon>Spermatophyta</taxon>
        <taxon>Magnoliopsida</taxon>
        <taxon>eudicotyledons</taxon>
        <taxon>Gunneridae</taxon>
        <taxon>Pentapetalae</taxon>
        <taxon>asterids</taxon>
        <taxon>campanulids</taxon>
        <taxon>Asterales</taxon>
        <taxon>Asteraceae</taxon>
        <taxon>Asteroideae</taxon>
        <taxon>Anthemideae</taxon>
        <taxon>Anthemidinae</taxon>
        <taxon>Tanacetum</taxon>
    </lineage>
</organism>
<dbReference type="EMBL" id="BKCJ011373168">
    <property type="protein sequence ID" value="GFD26978.1"/>
    <property type="molecule type" value="Genomic_DNA"/>
</dbReference>